<keyword evidence="5" id="KW-1185">Reference proteome</keyword>
<reference evidence="4 5" key="1">
    <citation type="submission" date="2024-03" db="EMBL/GenBank/DDBJ databases">
        <title>The Acrasis kona genome and developmental transcriptomes reveal deep origins of eukaryotic multicellular pathways.</title>
        <authorList>
            <person name="Sheikh S."/>
            <person name="Fu C.-J."/>
            <person name="Brown M.W."/>
            <person name="Baldauf S.L."/>
        </authorList>
    </citation>
    <scope>NUCLEOTIDE SEQUENCE [LARGE SCALE GENOMIC DNA]</scope>
    <source>
        <strain evidence="4 5">ATCC MYA-3509</strain>
    </source>
</reference>
<evidence type="ECO:0000313" key="4">
    <source>
        <dbReference type="EMBL" id="KAL0488697.1"/>
    </source>
</evidence>
<dbReference type="GO" id="GO:0051020">
    <property type="term" value="F:GTPase binding"/>
    <property type="evidence" value="ECO:0007669"/>
    <property type="project" value="TreeGrafter"/>
</dbReference>
<dbReference type="Proteomes" id="UP001431209">
    <property type="component" value="Unassembled WGS sequence"/>
</dbReference>
<sequence>MDLMKIKRKAAKFNFELTLHQMADLPKSGNVLYLIWRRGRKWTGETKKAFVKDKVAVWEENGTFKVSLFKNSQDRYKRKYLEIDVHEVNKDLSKGRIGQLKVNLADFASTEEDKNVYNKVETVKLWNKQDAQLKYTITCTLRRRNNGTLESEMSEATTMTEVSSDEDDATPQTPVSVDSSLSPNDPFEDKTSFKRLSGRRNVLLPNRRRAQMSMGGDQDSSFMDLIQNVDKAVEEQVRSPTENKRASRGKIKSPQMELAEKEKEMIQLQEKLLKMEQDSMERHFIDTLIHSIQPQYDGNYPISAPILYRILQHLDAFKPEKEEILTKVVTAINSVVSKSTSNLKLLCYWFSNVVLLLNIIQKDFPATIDVSTPNSTDPIHITIPDDPLGNDPKSPPPTHTDHITSQETFAFGNSLSKFCADLSRECTVIYAALISNAYDRLVIVLIPSMFSTLGKMGRMSVSHITKILLEYDQAFQESKTPSIICAKFFNQLYYYINGHTLNAIFKDDSKHCNMGTSIQLKMSISELEEWATKRGYITQELSQLRQISDAMMMNKVVLADEATRKEICPSLSAKQVRRMLVCFKPDEYDPEAVPQSVLKQFSQPSGDSREYLSDTSVLFRVGFHVDRETPMWRSVKPPDSLLEHKDFVFLKE</sequence>
<dbReference type="PROSITE" id="PS51840">
    <property type="entry name" value="C2_NT"/>
    <property type="match status" value="1"/>
</dbReference>
<feature type="region of interest" description="Disordered" evidence="1">
    <location>
        <begin position="148"/>
        <end position="196"/>
    </location>
</feature>
<accession>A0AAW2ZHD1</accession>
<evidence type="ECO:0000256" key="1">
    <source>
        <dbReference type="SAM" id="MobiDB-lite"/>
    </source>
</evidence>
<organism evidence="4 5">
    <name type="scientific">Acrasis kona</name>
    <dbReference type="NCBI Taxonomy" id="1008807"/>
    <lineage>
        <taxon>Eukaryota</taxon>
        <taxon>Discoba</taxon>
        <taxon>Heterolobosea</taxon>
        <taxon>Tetramitia</taxon>
        <taxon>Eutetramitia</taxon>
        <taxon>Acrasidae</taxon>
        <taxon>Acrasis</taxon>
    </lineage>
</organism>
<dbReference type="InterPro" id="IPR002710">
    <property type="entry name" value="Dilute_dom"/>
</dbReference>
<protein>
    <recommendedName>
        <fullName evidence="6">C2 NT-type domain-containing protein</fullName>
    </recommendedName>
</protein>
<comment type="caution">
    <text evidence="4">The sequence shown here is derived from an EMBL/GenBank/DDBJ whole genome shotgun (WGS) entry which is preliminary data.</text>
</comment>
<dbReference type="SMART" id="SM01132">
    <property type="entry name" value="DIL"/>
    <property type="match status" value="1"/>
</dbReference>
<dbReference type="PANTHER" id="PTHR16027:SF6">
    <property type="entry name" value="DILUTE DOMAIN-CONTAINING PROTEIN"/>
    <property type="match status" value="1"/>
</dbReference>
<dbReference type="PROSITE" id="PS51126">
    <property type="entry name" value="DILUTE"/>
    <property type="match status" value="1"/>
</dbReference>
<feature type="domain" description="C2 NT-type" evidence="3">
    <location>
        <begin position="3"/>
        <end position="141"/>
    </location>
</feature>
<evidence type="ECO:0000259" key="3">
    <source>
        <dbReference type="PROSITE" id="PS51840"/>
    </source>
</evidence>
<dbReference type="EMBL" id="JAOPGA020001461">
    <property type="protein sequence ID" value="KAL0488697.1"/>
    <property type="molecule type" value="Genomic_DNA"/>
</dbReference>
<proteinExistence type="predicted"/>
<dbReference type="InterPro" id="IPR052072">
    <property type="entry name" value="Vascular_dev_regulator"/>
</dbReference>
<dbReference type="AlphaFoldDB" id="A0AAW2ZHD1"/>
<feature type="compositionally biased region" description="Low complexity" evidence="1">
    <location>
        <begin position="148"/>
        <end position="162"/>
    </location>
</feature>
<evidence type="ECO:0008006" key="6">
    <source>
        <dbReference type="Google" id="ProtNLM"/>
    </source>
</evidence>
<gene>
    <name evidence="4" type="ORF">AKO1_015835</name>
</gene>
<evidence type="ECO:0000313" key="5">
    <source>
        <dbReference type="Proteomes" id="UP001431209"/>
    </source>
</evidence>
<name>A0AAW2ZHD1_9EUKA</name>
<feature type="compositionally biased region" description="Polar residues" evidence="1">
    <location>
        <begin position="170"/>
        <end position="183"/>
    </location>
</feature>
<feature type="region of interest" description="Disordered" evidence="1">
    <location>
        <begin position="234"/>
        <end position="259"/>
    </location>
</feature>
<dbReference type="Pfam" id="PF10358">
    <property type="entry name" value="NT-C2"/>
    <property type="match status" value="1"/>
</dbReference>
<dbReference type="PANTHER" id="PTHR16027">
    <property type="entry name" value="DILUTE DOMAIN-CONTAINING PROTEIN YPR089W"/>
    <property type="match status" value="1"/>
</dbReference>
<dbReference type="Pfam" id="PF01843">
    <property type="entry name" value="DIL"/>
    <property type="match status" value="1"/>
</dbReference>
<feature type="compositionally biased region" description="Basic and acidic residues" evidence="1">
    <location>
        <begin position="234"/>
        <end position="245"/>
    </location>
</feature>
<feature type="domain" description="Dilute" evidence="2">
    <location>
        <begin position="326"/>
        <end position="607"/>
    </location>
</feature>
<evidence type="ECO:0000259" key="2">
    <source>
        <dbReference type="PROSITE" id="PS51126"/>
    </source>
</evidence>
<dbReference type="InterPro" id="IPR019448">
    <property type="entry name" value="NT-C2"/>
</dbReference>